<dbReference type="SUPFAM" id="SSF51316">
    <property type="entry name" value="Mss4-like"/>
    <property type="match status" value="1"/>
</dbReference>
<gene>
    <name evidence="6" type="ORF">ACFO5X_23850</name>
</gene>
<dbReference type="RefSeq" id="WP_380722294.1">
    <property type="nucleotide sequence ID" value="NZ_JBHSGI010000033.1"/>
</dbReference>
<protein>
    <submittedName>
        <fullName evidence="6">GFA family protein</fullName>
    </submittedName>
</protein>
<dbReference type="Gene3D" id="3.90.1590.10">
    <property type="entry name" value="glutathione-dependent formaldehyde- activating enzyme (gfa)"/>
    <property type="match status" value="1"/>
</dbReference>
<accession>A0ABV9KN67</accession>
<sequence>MTRTGHCLCGAVSFAFEGEANWCSHCHCESCRRQTASAFTTFLGVPDGAWKWTGEEPKVFVSSPGVRRMFCGTCGAPVAYAAERYPGETHFYVALLDDTSDLLPESHVHWDERVDWVEMADGLPKKEG</sequence>
<proteinExistence type="inferred from homology"/>
<dbReference type="PROSITE" id="PS51891">
    <property type="entry name" value="CENP_V_GFA"/>
    <property type="match status" value="1"/>
</dbReference>
<comment type="similarity">
    <text evidence="1">Belongs to the Gfa family.</text>
</comment>
<name>A0ABV9KN67_9RHOB</name>
<evidence type="ECO:0000256" key="1">
    <source>
        <dbReference type="ARBA" id="ARBA00005495"/>
    </source>
</evidence>
<keyword evidence="3" id="KW-0862">Zinc</keyword>
<evidence type="ECO:0000259" key="5">
    <source>
        <dbReference type="PROSITE" id="PS51891"/>
    </source>
</evidence>
<evidence type="ECO:0000256" key="4">
    <source>
        <dbReference type="ARBA" id="ARBA00023239"/>
    </source>
</evidence>
<comment type="caution">
    <text evidence="6">The sequence shown here is derived from an EMBL/GenBank/DDBJ whole genome shotgun (WGS) entry which is preliminary data.</text>
</comment>
<evidence type="ECO:0000313" key="7">
    <source>
        <dbReference type="Proteomes" id="UP001595973"/>
    </source>
</evidence>
<dbReference type="InterPro" id="IPR011057">
    <property type="entry name" value="Mss4-like_sf"/>
</dbReference>
<keyword evidence="2" id="KW-0479">Metal-binding</keyword>
<evidence type="ECO:0000256" key="2">
    <source>
        <dbReference type="ARBA" id="ARBA00022723"/>
    </source>
</evidence>
<keyword evidence="7" id="KW-1185">Reference proteome</keyword>
<dbReference type="InterPro" id="IPR006913">
    <property type="entry name" value="CENP-V/GFA"/>
</dbReference>
<evidence type="ECO:0000256" key="3">
    <source>
        <dbReference type="ARBA" id="ARBA00022833"/>
    </source>
</evidence>
<organism evidence="6 7">
    <name type="scientific">Seohaeicola nanhaiensis</name>
    <dbReference type="NCBI Taxonomy" id="1387282"/>
    <lineage>
        <taxon>Bacteria</taxon>
        <taxon>Pseudomonadati</taxon>
        <taxon>Pseudomonadota</taxon>
        <taxon>Alphaproteobacteria</taxon>
        <taxon>Rhodobacterales</taxon>
        <taxon>Roseobacteraceae</taxon>
        <taxon>Seohaeicola</taxon>
    </lineage>
</organism>
<evidence type="ECO:0000313" key="6">
    <source>
        <dbReference type="EMBL" id="MFC4671607.1"/>
    </source>
</evidence>
<dbReference type="Proteomes" id="UP001595973">
    <property type="component" value="Unassembled WGS sequence"/>
</dbReference>
<dbReference type="PANTHER" id="PTHR33337">
    <property type="entry name" value="GFA DOMAIN-CONTAINING PROTEIN"/>
    <property type="match status" value="1"/>
</dbReference>
<reference evidence="7" key="1">
    <citation type="journal article" date="2019" name="Int. J. Syst. Evol. Microbiol.">
        <title>The Global Catalogue of Microorganisms (GCM) 10K type strain sequencing project: providing services to taxonomists for standard genome sequencing and annotation.</title>
        <authorList>
            <consortium name="The Broad Institute Genomics Platform"/>
            <consortium name="The Broad Institute Genome Sequencing Center for Infectious Disease"/>
            <person name="Wu L."/>
            <person name="Ma J."/>
        </authorList>
    </citation>
    <scope>NUCLEOTIDE SEQUENCE [LARGE SCALE GENOMIC DNA]</scope>
    <source>
        <strain evidence="7">CGMCC 4.7283</strain>
    </source>
</reference>
<feature type="domain" description="CENP-V/GFA" evidence="5">
    <location>
        <begin position="3"/>
        <end position="111"/>
    </location>
</feature>
<dbReference type="PANTHER" id="PTHR33337:SF40">
    <property type="entry name" value="CENP-V_GFA DOMAIN-CONTAINING PROTEIN-RELATED"/>
    <property type="match status" value="1"/>
</dbReference>
<keyword evidence="4" id="KW-0456">Lyase</keyword>
<dbReference type="Pfam" id="PF04828">
    <property type="entry name" value="GFA"/>
    <property type="match status" value="1"/>
</dbReference>
<dbReference type="EMBL" id="JBHSGI010000033">
    <property type="protein sequence ID" value="MFC4671607.1"/>
    <property type="molecule type" value="Genomic_DNA"/>
</dbReference>